<dbReference type="Gene3D" id="2.40.160.20">
    <property type="match status" value="1"/>
</dbReference>
<gene>
    <name evidence="9" type="ORF">QWZ12_03935</name>
</gene>
<name>A0ABT8BCH8_9HYPH</name>
<dbReference type="InterPro" id="IPR051692">
    <property type="entry name" value="OMP-like"/>
</dbReference>
<comment type="similarity">
    <text evidence="6">Belongs to the Omp25/RopB family.</text>
</comment>
<dbReference type="InterPro" id="IPR011250">
    <property type="entry name" value="OMP/PagP_B-barrel"/>
</dbReference>
<keyword evidence="4" id="KW-0472">Membrane</keyword>
<dbReference type="InterPro" id="IPR038673">
    <property type="entry name" value="OprB_sf"/>
</dbReference>
<dbReference type="SUPFAM" id="SSF56925">
    <property type="entry name" value="OMPA-like"/>
    <property type="match status" value="1"/>
</dbReference>
<evidence type="ECO:0000259" key="8">
    <source>
        <dbReference type="Pfam" id="PF13505"/>
    </source>
</evidence>
<comment type="caution">
    <text evidence="9">The sequence shown here is derived from an EMBL/GenBank/DDBJ whole genome shotgun (WGS) entry which is preliminary data.</text>
</comment>
<dbReference type="EMBL" id="JAUFPX010000002">
    <property type="protein sequence ID" value="MDN3589757.1"/>
    <property type="molecule type" value="Genomic_DNA"/>
</dbReference>
<evidence type="ECO:0000256" key="6">
    <source>
        <dbReference type="ARBA" id="ARBA00038306"/>
    </source>
</evidence>
<dbReference type="PANTHER" id="PTHR34001:SF3">
    <property type="entry name" value="BLL7405 PROTEIN"/>
    <property type="match status" value="1"/>
</dbReference>
<comment type="subcellular location">
    <subcellularLocation>
        <location evidence="1">Cell outer membrane</location>
    </subcellularLocation>
</comment>
<evidence type="ECO:0000256" key="1">
    <source>
        <dbReference type="ARBA" id="ARBA00004442"/>
    </source>
</evidence>
<feature type="domain" description="Outer membrane protein beta-barrel" evidence="8">
    <location>
        <begin position="43"/>
        <end position="238"/>
    </location>
</feature>
<proteinExistence type="inferred from homology"/>
<evidence type="ECO:0000256" key="5">
    <source>
        <dbReference type="ARBA" id="ARBA00023237"/>
    </source>
</evidence>
<accession>A0ABT8BCH8</accession>
<evidence type="ECO:0000256" key="4">
    <source>
        <dbReference type="ARBA" id="ARBA00023136"/>
    </source>
</evidence>
<evidence type="ECO:0000256" key="7">
    <source>
        <dbReference type="RuleBase" id="RU363072"/>
    </source>
</evidence>
<dbReference type="RefSeq" id="WP_238221111.1">
    <property type="nucleotide sequence ID" value="NZ_BPQD01000001.1"/>
</dbReference>
<evidence type="ECO:0000313" key="10">
    <source>
        <dbReference type="Proteomes" id="UP001224644"/>
    </source>
</evidence>
<evidence type="ECO:0000313" key="9">
    <source>
        <dbReference type="EMBL" id="MDN3589757.1"/>
    </source>
</evidence>
<evidence type="ECO:0000256" key="3">
    <source>
        <dbReference type="ARBA" id="ARBA00022729"/>
    </source>
</evidence>
<organism evidence="9 10">
    <name type="scientific">Methylobacterium adhaesivum</name>
    <dbReference type="NCBI Taxonomy" id="333297"/>
    <lineage>
        <taxon>Bacteria</taxon>
        <taxon>Pseudomonadati</taxon>
        <taxon>Pseudomonadota</taxon>
        <taxon>Alphaproteobacteria</taxon>
        <taxon>Hyphomicrobiales</taxon>
        <taxon>Methylobacteriaceae</taxon>
        <taxon>Methylobacterium</taxon>
    </lineage>
</organism>
<dbReference type="Proteomes" id="UP001224644">
    <property type="component" value="Unassembled WGS sequence"/>
</dbReference>
<dbReference type="Pfam" id="PF04966">
    <property type="entry name" value="OprB"/>
    <property type="match status" value="1"/>
</dbReference>
<dbReference type="PANTHER" id="PTHR34001">
    <property type="entry name" value="BLL7405 PROTEIN"/>
    <property type="match status" value="1"/>
</dbReference>
<dbReference type="InterPro" id="IPR027385">
    <property type="entry name" value="Beta-barrel_OMP"/>
</dbReference>
<dbReference type="Gene3D" id="2.40.160.180">
    <property type="entry name" value="Carbohydrate-selective porin OprB"/>
    <property type="match status" value="1"/>
</dbReference>
<comment type="similarity">
    <text evidence="2 7">Belongs to the OprB family.</text>
</comment>
<keyword evidence="5" id="KW-0998">Cell outer membrane</keyword>
<sequence length="708" mass="74936">MSLFLRSYRRLPETAALFAGLGLGVVHAPGARAADPAARIVPAPTVIDWSGGYLGLEGSAGASFGTFGFGPTTVGGRSVPAFRTGDATGRSDRGREATTAVGGAFAGYNWQTGPWLAGVEADVFGSNLKRPVASTVPGFGTETVDPAFSLVRVKADAFGAVRGRLGVAFERTLVYATFGLAGAEARFLAAYPDAATGAVDTARRSRTYLGFTLGAGVQFAVNEQISLGIDYRYNDLGDSGRFDLGTVPGAAGGPVSTRASFIANEVMARLIWHPGGLRLPADADDAAPDGALAERFSLHGQTTFFNQAVAGFRAPYSGANSLVPHQAQATTTATLFLGLKLTDSTELYYNPEFSQGFGLSRTLGVAGFVNGEAQKAGAPFPKLRSARYFVKQTFGLGGETETLPDGPNQVATTYDVERITVIAGKFAMGDFFDGNKYAHDPRVDFANWGLWASAAWDFPANLPGYTQGIVVEYNRPEFAVRAAYTQVPKEPSSDVLDPRVFERGGFTVEFEERHVLPVLDQPGKLRVGAFSNVGNSANYRDVVGLTQAGVFDDINDAVAASRRPRRKSGVYVNLEQAVTADLGVFARASAADGRNESMSFTDIDRSFSGGVSLKGTAWGRTADTVGLGTSMNGLSPSHRAFFANGGLGLLIGDGRLSYAPERAVEAYYALSLGKALVLTADYQFVANPAYNRDRGPAHFFGTRLHADF</sequence>
<dbReference type="InterPro" id="IPR007049">
    <property type="entry name" value="Carb-sel_porin_OprB"/>
</dbReference>
<protein>
    <submittedName>
        <fullName evidence="9">Carbohydrate porin</fullName>
    </submittedName>
</protein>
<keyword evidence="10" id="KW-1185">Reference proteome</keyword>
<keyword evidence="3" id="KW-0732">Signal</keyword>
<reference evidence="10" key="1">
    <citation type="journal article" date="2019" name="Int. J. Syst. Evol. Microbiol.">
        <title>The Global Catalogue of Microorganisms (GCM) 10K type strain sequencing project: providing services to taxonomists for standard genome sequencing and annotation.</title>
        <authorList>
            <consortium name="The Broad Institute Genomics Platform"/>
            <consortium name="The Broad Institute Genome Sequencing Center for Infectious Disease"/>
            <person name="Wu L."/>
            <person name="Ma J."/>
        </authorList>
    </citation>
    <scope>NUCLEOTIDE SEQUENCE [LARGE SCALE GENOMIC DNA]</scope>
    <source>
        <strain evidence="10">CECT 7069</strain>
    </source>
</reference>
<evidence type="ECO:0000256" key="2">
    <source>
        <dbReference type="ARBA" id="ARBA00008769"/>
    </source>
</evidence>
<dbReference type="Pfam" id="PF13505">
    <property type="entry name" value="OMP_b-brl"/>
    <property type="match status" value="1"/>
</dbReference>